<comment type="caution">
    <text evidence="2">The sequence shown here is derived from an EMBL/GenBank/DDBJ whole genome shotgun (WGS) entry which is preliminary data.</text>
</comment>
<feature type="transmembrane region" description="Helical" evidence="1">
    <location>
        <begin position="48"/>
        <end position="75"/>
    </location>
</feature>
<gene>
    <name evidence="2" type="ORF">LEP1GSC202_0310</name>
</gene>
<protein>
    <submittedName>
        <fullName evidence="2">Uncharacterized protein</fullName>
    </submittedName>
</protein>
<reference evidence="2 3" key="1">
    <citation type="submission" date="2013-04" db="EMBL/GenBank/DDBJ databases">
        <authorList>
            <person name="Harkins D.M."/>
            <person name="Durkin A.S."/>
            <person name="Brinkac L.M."/>
            <person name="Haft D.H."/>
            <person name="Selengut J.D."/>
            <person name="Sanka R."/>
            <person name="DePew J."/>
            <person name="Purushe J."/>
            <person name="Hartskeerl R.A."/>
            <person name="Ahmed A."/>
            <person name="van der Linden H."/>
            <person name="Goris M.G.A."/>
            <person name="Vinetz J.M."/>
            <person name="Sutton G.G."/>
            <person name="Nierman W.C."/>
            <person name="Fouts D.E."/>
        </authorList>
    </citation>
    <scope>NUCLEOTIDE SEQUENCE [LARGE SCALE GENOMIC DNA]</scope>
    <source>
        <strain evidence="2 3">Sao Paulo</strain>
    </source>
</reference>
<dbReference type="STRING" id="1249483.LEP1GSC202_0310"/>
<proteinExistence type="predicted"/>
<evidence type="ECO:0000313" key="2">
    <source>
        <dbReference type="EMBL" id="EOQ87264.1"/>
    </source>
</evidence>
<keyword evidence="1" id="KW-1133">Transmembrane helix</keyword>
<keyword evidence="1" id="KW-0472">Membrane</keyword>
<accession>A0A5E8H7V8</accession>
<dbReference type="AlphaFoldDB" id="A0A5E8H7V8"/>
<evidence type="ECO:0000313" key="3">
    <source>
        <dbReference type="Proteomes" id="UP000013996"/>
    </source>
</evidence>
<sequence length="254" mass="29902">MPVPNVPFRDSGSGNFGKSSSLYAIIQKKIMFKYLINIIKKNKGSEFFLIKFVVIPIYGIIFSLFIIIILSPAVFSRYFKLYINYNYEFEQLPLVKSTVFSNSLVQEDEVEIFLKKLNCFENLDSRYMIQKYSCSPKNEQIIQIIVKDFPSDINLSFPTYYELALKQKYNINQFFQNKYKESIAFKSEIAEILRLPEVKFLTGSNQIYLLNDDESNIEIFSIFYVYGKLYLFNYIPIKKDMNESIKLINLIETL</sequence>
<keyword evidence="1" id="KW-0812">Transmembrane</keyword>
<organism evidence="2 3">
    <name type="scientific">Leptospira yanagawae serovar Saopaulo str. Sao Paulo = ATCC 700523</name>
    <dbReference type="NCBI Taxonomy" id="1249483"/>
    <lineage>
        <taxon>Bacteria</taxon>
        <taxon>Pseudomonadati</taxon>
        <taxon>Spirochaetota</taxon>
        <taxon>Spirochaetia</taxon>
        <taxon>Leptospirales</taxon>
        <taxon>Leptospiraceae</taxon>
        <taxon>Leptospira</taxon>
    </lineage>
</organism>
<dbReference type="EMBL" id="AOGX02000040">
    <property type="protein sequence ID" value="EOQ87264.1"/>
    <property type="molecule type" value="Genomic_DNA"/>
</dbReference>
<name>A0A5E8H7V8_9LEPT</name>
<evidence type="ECO:0000256" key="1">
    <source>
        <dbReference type="SAM" id="Phobius"/>
    </source>
</evidence>
<dbReference type="Proteomes" id="UP000013996">
    <property type="component" value="Unassembled WGS sequence"/>
</dbReference>